<dbReference type="CDD" id="cd06845">
    <property type="entry name" value="Bcl-2_like"/>
    <property type="match status" value="1"/>
</dbReference>
<evidence type="ECO:0000256" key="2">
    <source>
        <dbReference type="ARBA" id="ARBA00004173"/>
    </source>
</evidence>
<dbReference type="Gene3D" id="1.10.437.10">
    <property type="entry name" value="Blc2-like"/>
    <property type="match status" value="1"/>
</dbReference>
<dbReference type="Proteomes" id="UP000215902">
    <property type="component" value="Unassembled WGS sequence"/>
</dbReference>
<reference evidence="12 13" key="1">
    <citation type="submission" date="2017-06" db="EMBL/GenBank/DDBJ databases">
        <title>A platform for efficient transgenesis in Macrostomum lignano, a flatworm model organism for stem cell research.</title>
        <authorList>
            <person name="Berezikov E."/>
        </authorList>
    </citation>
    <scope>NUCLEOTIDE SEQUENCE [LARGE SCALE GENOMIC DNA]</scope>
    <source>
        <strain evidence="12">DV1</strain>
        <tissue evidence="12">Whole organism</tissue>
    </source>
</reference>
<evidence type="ECO:0000256" key="10">
    <source>
        <dbReference type="SAM" id="Phobius"/>
    </source>
</evidence>
<dbReference type="InterPro" id="IPR002475">
    <property type="entry name" value="Bcl2-like"/>
</dbReference>
<dbReference type="InterPro" id="IPR020717">
    <property type="entry name" value="Bcl2_BH1_motif_CS"/>
</dbReference>
<evidence type="ECO:0000256" key="3">
    <source>
        <dbReference type="ARBA" id="ARBA00009458"/>
    </source>
</evidence>
<feature type="non-terminal residue" evidence="12">
    <location>
        <position position="1"/>
    </location>
</feature>
<evidence type="ECO:0000256" key="4">
    <source>
        <dbReference type="ARBA" id="ARBA00022692"/>
    </source>
</evidence>
<dbReference type="PROSITE" id="PS01259">
    <property type="entry name" value="BH3"/>
    <property type="match status" value="1"/>
</dbReference>
<comment type="similarity">
    <text evidence="3">Belongs to the Bcl-2 family.</text>
</comment>
<feature type="region of interest" description="Disordered" evidence="9">
    <location>
        <begin position="34"/>
        <end position="91"/>
    </location>
</feature>
<dbReference type="GO" id="GO:0051400">
    <property type="term" value="F:BH domain binding"/>
    <property type="evidence" value="ECO:0007669"/>
    <property type="project" value="TreeGrafter"/>
</dbReference>
<feature type="region of interest" description="Disordered" evidence="9">
    <location>
        <begin position="106"/>
        <end position="126"/>
    </location>
</feature>
<dbReference type="InterPro" id="IPR046371">
    <property type="entry name" value="Bcl-2_BH1-3"/>
</dbReference>
<keyword evidence="5" id="KW-0053">Apoptosis</keyword>
<dbReference type="GO" id="GO:0005741">
    <property type="term" value="C:mitochondrial outer membrane"/>
    <property type="evidence" value="ECO:0007669"/>
    <property type="project" value="TreeGrafter"/>
</dbReference>
<dbReference type="Pfam" id="PF00452">
    <property type="entry name" value="Bcl-2"/>
    <property type="match status" value="1"/>
</dbReference>
<feature type="transmembrane region" description="Helical" evidence="10">
    <location>
        <begin position="256"/>
        <end position="276"/>
    </location>
</feature>
<evidence type="ECO:0000313" key="13">
    <source>
        <dbReference type="Proteomes" id="UP000215902"/>
    </source>
</evidence>
<evidence type="ECO:0000256" key="8">
    <source>
        <dbReference type="ARBA" id="ARBA00023136"/>
    </source>
</evidence>
<dbReference type="PROSITE" id="PS50062">
    <property type="entry name" value="BCL2_FAMILY"/>
    <property type="match status" value="1"/>
</dbReference>
<gene>
    <name evidence="12" type="ORF">BOX15_Mlig030621g2</name>
</gene>
<organism evidence="12 13">
    <name type="scientific">Macrostomum lignano</name>
    <dbReference type="NCBI Taxonomy" id="282301"/>
    <lineage>
        <taxon>Eukaryota</taxon>
        <taxon>Metazoa</taxon>
        <taxon>Spiralia</taxon>
        <taxon>Lophotrochozoa</taxon>
        <taxon>Platyhelminthes</taxon>
        <taxon>Rhabditophora</taxon>
        <taxon>Macrostomorpha</taxon>
        <taxon>Macrostomida</taxon>
        <taxon>Macrostomidae</taxon>
        <taxon>Macrostomum</taxon>
    </lineage>
</organism>
<proteinExistence type="inferred from homology"/>
<dbReference type="PRINTS" id="PR01862">
    <property type="entry name" value="BCL2FAMILY"/>
</dbReference>
<dbReference type="GO" id="GO:0001836">
    <property type="term" value="P:release of cytochrome c from mitochondria"/>
    <property type="evidence" value="ECO:0007669"/>
    <property type="project" value="TreeGrafter"/>
</dbReference>
<evidence type="ECO:0000256" key="6">
    <source>
        <dbReference type="ARBA" id="ARBA00022989"/>
    </source>
</evidence>
<dbReference type="GO" id="GO:0008630">
    <property type="term" value="P:intrinsic apoptotic signaling pathway in response to DNA damage"/>
    <property type="evidence" value="ECO:0007669"/>
    <property type="project" value="TreeGrafter"/>
</dbReference>
<comment type="subcellular location">
    <subcellularLocation>
        <location evidence="1">Membrane</location>
        <topology evidence="1">Single-pass membrane protein</topology>
    </subcellularLocation>
    <subcellularLocation>
        <location evidence="2">Mitochondrion</location>
    </subcellularLocation>
</comment>
<dbReference type="GO" id="GO:0097192">
    <property type="term" value="P:extrinsic apoptotic signaling pathway in absence of ligand"/>
    <property type="evidence" value="ECO:0007669"/>
    <property type="project" value="TreeGrafter"/>
</dbReference>
<keyword evidence="6 10" id="KW-1133">Transmembrane helix</keyword>
<dbReference type="SMART" id="SM00337">
    <property type="entry name" value="BCL"/>
    <property type="match status" value="1"/>
</dbReference>
<dbReference type="AlphaFoldDB" id="A0A267FYD8"/>
<dbReference type="InterPro" id="IPR020728">
    <property type="entry name" value="Bcl2_BH3_motif_CS"/>
</dbReference>
<dbReference type="GO" id="GO:0042981">
    <property type="term" value="P:regulation of apoptotic process"/>
    <property type="evidence" value="ECO:0007669"/>
    <property type="project" value="InterPro"/>
</dbReference>
<keyword evidence="7" id="KW-0496">Mitochondrion</keyword>
<evidence type="ECO:0000256" key="7">
    <source>
        <dbReference type="ARBA" id="ARBA00023128"/>
    </source>
</evidence>
<dbReference type="OrthoDB" id="6020735at2759"/>
<dbReference type="InterPro" id="IPR026298">
    <property type="entry name" value="Bcl-2_fam"/>
</dbReference>
<keyword evidence="4 10" id="KW-0812">Transmembrane</keyword>
<dbReference type="PANTHER" id="PTHR11256:SF41">
    <property type="entry name" value="BCL-2 HOMOLOGOUS ANTAGONIST_KILLER"/>
    <property type="match status" value="1"/>
</dbReference>
<sequence length="279" mass="31426">ASKEIPSPNQAKYCLWILEGHTLAMASGGDCPDENQFNFNPEGIPDIPVRDSAEAEESGGGDSEGDHPLTPRVFCEPESPPDTEENVRRQTDTVFQAFVFERYTRDREQGRLQPGAPSSPELILPPADPLSVEAGIGRRLAEIGDEIQQRYQPEFDEMIKSLDGQLTDPASSFDTFRRVARRLFHDGSINWGRIVALFCFGYRIAVEKIRRGVSGFLRNVVQWIFRFLVQERIARWIADHGGWRSVTHMAIQTLDMPLLMGLCALAASLCFVAYRLSRR</sequence>
<dbReference type="EMBL" id="NIVC01000662">
    <property type="protein sequence ID" value="PAA78858.1"/>
    <property type="molecule type" value="Genomic_DNA"/>
</dbReference>
<dbReference type="SUPFAM" id="SSF56854">
    <property type="entry name" value="Bcl-2 inhibitors of programmed cell death"/>
    <property type="match status" value="1"/>
</dbReference>
<dbReference type="InterPro" id="IPR036834">
    <property type="entry name" value="Bcl-2-like_sf"/>
</dbReference>
<comment type="caution">
    <text evidence="12">The sequence shown here is derived from an EMBL/GenBank/DDBJ whole genome shotgun (WGS) entry which is preliminary data.</text>
</comment>
<evidence type="ECO:0000256" key="9">
    <source>
        <dbReference type="SAM" id="MobiDB-lite"/>
    </source>
</evidence>
<feature type="domain" description="Bcl-2 Bcl-2 homology region 1-3" evidence="11">
    <location>
        <begin position="140"/>
        <end position="243"/>
    </location>
</feature>
<dbReference type="STRING" id="282301.A0A267FYD8"/>
<dbReference type="PANTHER" id="PTHR11256">
    <property type="entry name" value="BCL-2 RELATED"/>
    <property type="match status" value="1"/>
</dbReference>
<evidence type="ECO:0000256" key="1">
    <source>
        <dbReference type="ARBA" id="ARBA00004167"/>
    </source>
</evidence>
<evidence type="ECO:0000256" key="5">
    <source>
        <dbReference type="ARBA" id="ARBA00022703"/>
    </source>
</evidence>
<keyword evidence="8 10" id="KW-0472">Membrane</keyword>
<dbReference type="PROSITE" id="PS01080">
    <property type="entry name" value="BH1"/>
    <property type="match status" value="1"/>
</dbReference>
<accession>A0A267FYD8</accession>
<protein>
    <recommendedName>
        <fullName evidence="11">Bcl-2 Bcl-2 homology region 1-3 domain-containing protein</fullName>
    </recommendedName>
</protein>
<name>A0A267FYD8_9PLAT</name>
<keyword evidence="13" id="KW-1185">Reference proteome</keyword>
<dbReference type="GO" id="GO:0015288">
    <property type="term" value="F:porin activity"/>
    <property type="evidence" value="ECO:0007669"/>
    <property type="project" value="TreeGrafter"/>
</dbReference>
<evidence type="ECO:0000259" key="11">
    <source>
        <dbReference type="SMART" id="SM00337"/>
    </source>
</evidence>
<evidence type="ECO:0000313" key="12">
    <source>
        <dbReference type="EMBL" id="PAA78858.1"/>
    </source>
</evidence>